<dbReference type="Gene3D" id="2.40.50.90">
    <property type="match status" value="5"/>
</dbReference>
<dbReference type="GO" id="GO:0031332">
    <property type="term" value="C:RNAi effector complex"/>
    <property type="evidence" value="ECO:0007669"/>
    <property type="project" value="InterPro"/>
</dbReference>
<feature type="region of interest" description="Disordered" evidence="5">
    <location>
        <begin position="989"/>
        <end position="1012"/>
    </location>
</feature>
<dbReference type="GO" id="GO:0006402">
    <property type="term" value="P:mRNA catabolic process"/>
    <property type="evidence" value="ECO:0007669"/>
    <property type="project" value="TreeGrafter"/>
</dbReference>
<dbReference type="GO" id="GO:0031047">
    <property type="term" value="P:regulatory ncRNA-mediated gene silencing"/>
    <property type="evidence" value="ECO:0007669"/>
    <property type="project" value="InterPro"/>
</dbReference>
<dbReference type="GO" id="GO:0003723">
    <property type="term" value="F:RNA binding"/>
    <property type="evidence" value="ECO:0007669"/>
    <property type="project" value="TreeGrafter"/>
</dbReference>
<dbReference type="InterPro" id="IPR002999">
    <property type="entry name" value="Tudor"/>
</dbReference>
<evidence type="ECO:0000313" key="8">
    <source>
        <dbReference type="EMBL" id="KAG2571881.1"/>
    </source>
</evidence>
<dbReference type="GO" id="GO:0005829">
    <property type="term" value="C:cytosol"/>
    <property type="evidence" value="ECO:0007669"/>
    <property type="project" value="TreeGrafter"/>
</dbReference>
<comment type="subcellular location">
    <subcellularLocation>
        <location evidence="1">Cytoplasm</location>
    </subcellularLocation>
</comment>
<evidence type="ECO:0000256" key="2">
    <source>
        <dbReference type="ARBA" id="ARBA00022490"/>
    </source>
</evidence>
<dbReference type="FunFam" id="2.40.50.90:FF:000018">
    <property type="entry name" value="Ribonuclease"/>
    <property type="match status" value="1"/>
</dbReference>
<evidence type="ECO:0000259" key="6">
    <source>
        <dbReference type="PROSITE" id="PS50304"/>
    </source>
</evidence>
<feature type="domain" description="TNase-like" evidence="7">
    <location>
        <begin position="1"/>
        <end position="138"/>
    </location>
</feature>
<dbReference type="SMART" id="SM00333">
    <property type="entry name" value="TUDOR"/>
    <property type="match status" value="1"/>
</dbReference>
<dbReference type="FunFam" id="2.40.50.90:FF:000010">
    <property type="entry name" value="Ribonuclease"/>
    <property type="match status" value="1"/>
</dbReference>
<evidence type="ECO:0000256" key="1">
    <source>
        <dbReference type="ARBA" id="ARBA00004496"/>
    </source>
</evidence>
<accession>A0A8T0QAI0</accession>
<dbReference type="GO" id="GO:0004518">
    <property type="term" value="F:nuclease activity"/>
    <property type="evidence" value="ECO:0007669"/>
    <property type="project" value="TreeGrafter"/>
</dbReference>
<dbReference type="InterPro" id="IPR016071">
    <property type="entry name" value="Staphylococal_nuclease_OB-fold"/>
</dbReference>
<sequence length="1021" mass="113306">GWINGKVKAVPSGDTLVILGRAKADMLPPQKSITLSSIIAPRLALRYGTDEPFAWDSREFPRKLCIGQDVKFKVDYIIPASGREFGRVCLAGDQNIAGLVVAQGFAKQRQKGDTSPYVTELLRLEEIARDQGLGCWSKEPGAVEASVRILPSSTIGEANSWCDNSSGTKGFVAEMKGKALEAIVEQVRDGSAIRVYLIPSFSFVQVYVAGVQAPSMGRRLPSVVAKKEVTNNVDANGKASRGVQEPPILGTLQKPVASAVTYSEIPPDRFGKEAKHFTETKVLNREVRIILEGTDSFDNMFASVYYSDGNTTKDLALELAENGFAKYMEWSANMLGAETKRKLKNAELQAKKEQLRIWTGFQPPVTNTTPIHNQKFTGKVIEVVNGYCIIVADDILPVGSPLAQRRVNLSSIRPHKLVDSFGESKTIEHFAHAAKEFLRTRLIGKEVHVSMEYSRRINISNGQVAADKTNVVDARILDYGSVFLPSQAGSSGNLLGANVAELLLSRGFNDITRHRDYKERDFFHLLQRNRRYSAVVEYIFSGHRFKLTIPNETCTIAFSFSRVRCPGKNEPYSNDAIALMRRTILQRDVEIETEAVDRTGTFLGSLWESKNNIAYVLLEAGLAKLSSFGLDRISDAQNLIRAEKYAQQKKLKVWENYNEAEVIPQRSLAGQNGKETFKVIVTEVMGGGKFYAQIVGDRRLDIIQQELASMKFNDVSDTSDIYPSLECISDALKVQDQPKLTPSDTSEVGVEPKNHVVPLRSTSKWSSLFKDKVDTLKDEIPVGTSEAEDLSVVPSDVVPFNPTKGDVVLAQFTLDNSWKRAMILSEHQGPTEREFEVFYIDYGNQEIVAYSCLRPAPANQSTSLIPPLAKLFRLAFITVPNLTDDLGEQAARYLTMVLLDNEKEFKATVEERGNVGARQEGQGTGEVLIVTLLDEDAESSVNAALLENGLAEIERRSNSWDRRGSVKNLEKFQAHAKKERRGIWRVRGTDVPDESAREGEACDANDDDDLLPPAHFQDHLL</sequence>
<dbReference type="InterPro" id="IPR016685">
    <property type="entry name" value="Silence_cplx_Nase-comp_TudorSN"/>
</dbReference>
<dbReference type="Proteomes" id="UP000823388">
    <property type="component" value="Chromosome 7K"/>
</dbReference>
<comment type="caution">
    <text evidence="8">The sequence shown here is derived from an EMBL/GenBank/DDBJ whole genome shotgun (WGS) entry which is preliminary data.</text>
</comment>
<keyword evidence="9" id="KW-1185">Reference proteome</keyword>
<dbReference type="PIRSF" id="PIRSF017179">
    <property type="entry name" value="RISC-Tudor-SN"/>
    <property type="match status" value="1"/>
</dbReference>
<feature type="domain" description="TNase-like" evidence="7">
    <location>
        <begin position="530"/>
        <end position="656"/>
    </location>
</feature>
<evidence type="ECO:0000259" key="7">
    <source>
        <dbReference type="PROSITE" id="PS50830"/>
    </source>
</evidence>
<evidence type="ECO:0000313" key="9">
    <source>
        <dbReference type="Proteomes" id="UP000823388"/>
    </source>
</evidence>
<proteinExistence type="predicted"/>
<feature type="compositionally biased region" description="Basic and acidic residues" evidence="5">
    <location>
        <begin position="989"/>
        <end position="1000"/>
    </location>
</feature>
<gene>
    <name evidence="8" type="ORF">PVAP13_7KG122746</name>
</gene>
<evidence type="ECO:0000256" key="3">
    <source>
        <dbReference type="ARBA" id="ARBA00022553"/>
    </source>
</evidence>
<feature type="compositionally biased region" description="Acidic residues" evidence="5">
    <location>
        <begin position="1001"/>
        <end position="1010"/>
    </location>
</feature>
<dbReference type="PANTHER" id="PTHR12302:SF10">
    <property type="entry name" value="RIBONUCLEASE"/>
    <property type="match status" value="1"/>
</dbReference>
<dbReference type="InterPro" id="IPR035437">
    <property type="entry name" value="SNase_OB-fold_sf"/>
</dbReference>
<dbReference type="EMBL" id="CM029049">
    <property type="protein sequence ID" value="KAG2571881.1"/>
    <property type="molecule type" value="Genomic_DNA"/>
</dbReference>
<keyword evidence="4" id="KW-0677">Repeat</keyword>
<name>A0A8T0QAI0_PANVG</name>
<dbReference type="AlphaFoldDB" id="A0A8T0QAI0"/>
<dbReference type="FunFam" id="2.30.30.140:FF:000018">
    <property type="entry name" value="Serine/threonine-protein kinase 31"/>
    <property type="match status" value="1"/>
</dbReference>
<organism evidence="8 9">
    <name type="scientific">Panicum virgatum</name>
    <name type="common">Blackwell switchgrass</name>
    <dbReference type="NCBI Taxonomy" id="38727"/>
    <lineage>
        <taxon>Eukaryota</taxon>
        <taxon>Viridiplantae</taxon>
        <taxon>Streptophyta</taxon>
        <taxon>Embryophyta</taxon>
        <taxon>Tracheophyta</taxon>
        <taxon>Spermatophyta</taxon>
        <taxon>Magnoliopsida</taxon>
        <taxon>Liliopsida</taxon>
        <taxon>Poales</taxon>
        <taxon>Poaceae</taxon>
        <taxon>PACMAD clade</taxon>
        <taxon>Panicoideae</taxon>
        <taxon>Panicodae</taxon>
        <taxon>Paniceae</taxon>
        <taxon>Panicinae</taxon>
        <taxon>Panicum</taxon>
        <taxon>Panicum sect. Hiantes</taxon>
    </lineage>
</organism>
<keyword evidence="2" id="KW-0963">Cytoplasm</keyword>
<dbReference type="PROSITE" id="PS50304">
    <property type="entry name" value="TUDOR"/>
    <property type="match status" value="1"/>
</dbReference>
<dbReference type="Pfam" id="PF00565">
    <property type="entry name" value="SNase"/>
    <property type="match status" value="4"/>
</dbReference>
<evidence type="ECO:0000256" key="5">
    <source>
        <dbReference type="SAM" id="MobiDB-lite"/>
    </source>
</evidence>
<dbReference type="PROSITE" id="PS50830">
    <property type="entry name" value="TNASE_3"/>
    <property type="match status" value="3"/>
</dbReference>
<dbReference type="GO" id="GO:0005634">
    <property type="term" value="C:nucleus"/>
    <property type="evidence" value="ECO:0007669"/>
    <property type="project" value="TreeGrafter"/>
</dbReference>
<feature type="non-terminal residue" evidence="8">
    <location>
        <position position="1"/>
    </location>
</feature>
<reference evidence="8" key="1">
    <citation type="submission" date="2020-05" db="EMBL/GenBank/DDBJ databases">
        <title>WGS assembly of Panicum virgatum.</title>
        <authorList>
            <person name="Lovell J.T."/>
            <person name="Jenkins J."/>
            <person name="Shu S."/>
            <person name="Juenger T.E."/>
            <person name="Schmutz J."/>
        </authorList>
    </citation>
    <scope>NUCLEOTIDE SEQUENCE</scope>
    <source>
        <strain evidence="8">AP13</strain>
    </source>
</reference>
<dbReference type="Pfam" id="PF00567">
    <property type="entry name" value="TUDOR"/>
    <property type="match status" value="1"/>
</dbReference>
<feature type="domain" description="Tudor" evidence="6">
    <location>
        <begin position="801"/>
        <end position="863"/>
    </location>
</feature>
<evidence type="ECO:0000256" key="4">
    <source>
        <dbReference type="ARBA" id="ARBA00022737"/>
    </source>
</evidence>
<keyword evidence="3" id="KW-0597">Phosphoprotein</keyword>
<dbReference type="PANTHER" id="PTHR12302">
    <property type="entry name" value="EBNA2 BINDING PROTEIN P100"/>
    <property type="match status" value="1"/>
</dbReference>
<dbReference type="SMART" id="SM00318">
    <property type="entry name" value="SNc"/>
    <property type="match status" value="3"/>
</dbReference>
<feature type="domain" description="TNase-like" evidence="7">
    <location>
        <begin position="178"/>
        <end position="360"/>
    </location>
</feature>
<dbReference type="Gene3D" id="2.30.30.140">
    <property type="match status" value="1"/>
</dbReference>
<protein>
    <submittedName>
        <fullName evidence="8">Uncharacterized protein</fullName>
    </submittedName>
</protein>
<dbReference type="SUPFAM" id="SSF50199">
    <property type="entry name" value="Staphylococcal nuclease"/>
    <property type="match status" value="5"/>
</dbReference>
<dbReference type="SUPFAM" id="SSF63748">
    <property type="entry name" value="Tudor/PWWP/MBT"/>
    <property type="match status" value="1"/>
</dbReference>